<evidence type="ECO:0000313" key="3">
    <source>
        <dbReference type="Proteomes" id="UP000288805"/>
    </source>
</evidence>
<reference evidence="2 3" key="1">
    <citation type="journal article" date="2018" name="PLoS Genet.">
        <title>Population sequencing reveals clonal diversity and ancestral inbreeding in the grapevine cultivar Chardonnay.</title>
        <authorList>
            <person name="Roach M.J."/>
            <person name="Johnson D.L."/>
            <person name="Bohlmann J."/>
            <person name="van Vuuren H.J."/>
            <person name="Jones S.J."/>
            <person name="Pretorius I.S."/>
            <person name="Schmidt S.A."/>
            <person name="Borneman A.R."/>
        </authorList>
    </citation>
    <scope>NUCLEOTIDE SEQUENCE [LARGE SCALE GENOMIC DNA]</scope>
    <source>
        <strain evidence="3">cv. Chardonnay</strain>
        <tissue evidence="2">Leaf</tissue>
    </source>
</reference>
<evidence type="ECO:0000256" key="1">
    <source>
        <dbReference type="SAM" id="MobiDB-lite"/>
    </source>
</evidence>
<comment type="caution">
    <text evidence="2">The sequence shown here is derived from an EMBL/GenBank/DDBJ whole genome shotgun (WGS) entry which is preliminary data.</text>
</comment>
<name>A0A438JPE8_VITVI</name>
<protein>
    <submittedName>
        <fullName evidence="2">Uncharacterized protein</fullName>
    </submittedName>
</protein>
<feature type="region of interest" description="Disordered" evidence="1">
    <location>
        <begin position="23"/>
        <end position="42"/>
    </location>
</feature>
<evidence type="ECO:0000313" key="2">
    <source>
        <dbReference type="EMBL" id="RVX10836.1"/>
    </source>
</evidence>
<gene>
    <name evidence="2" type="ORF">CK203_018208</name>
</gene>
<dbReference type="AlphaFoldDB" id="A0A438JPE8"/>
<dbReference type="EMBL" id="QGNW01000033">
    <property type="protein sequence ID" value="RVX10836.1"/>
    <property type="molecule type" value="Genomic_DNA"/>
</dbReference>
<organism evidence="2 3">
    <name type="scientific">Vitis vinifera</name>
    <name type="common">Grape</name>
    <dbReference type="NCBI Taxonomy" id="29760"/>
    <lineage>
        <taxon>Eukaryota</taxon>
        <taxon>Viridiplantae</taxon>
        <taxon>Streptophyta</taxon>
        <taxon>Embryophyta</taxon>
        <taxon>Tracheophyta</taxon>
        <taxon>Spermatophyta</taxon>
        <taxon>Magnoliopsida</taxon>
        <taxon>eudicotyledons</taxon>
        <taxon>Gunneridae</taxon>
        <taxon>Pentapetalae</taxon>
        <taxon>rosids</taxon>
        <taxon>Vitales</taxon>
        <taxon>Vitaceae</taxon>
        <taxon>Viteae</taxon>
        <taxon>Vitis</taxon>
    </lineage>
</organism>
<proteinExistence type="predicted"/>
<sequence length="159" mass="17718">MNSNYTFWGQKCKLRASRELRKNPTRRWSCTKPPKQRGDEGGSLQLRISTHNHSKPPTFPATLNWPHKTLVGALTGAVSFSLLISSPSSIALDSASVHHRLLLILLPLTIVAKTMIQKRCLKLRRSSLPTKPLWRKLGTSSTTVFLTPLVVDGPPIFGR</sequence>
<dbReference type="Proteomes" id="UP000288805">
    <property type="component" value="Unassembled WGS sequence"/>
</dbReference>
<accession>A0A438JPE8</accession>